<dbReference type="InterPro" id="IPR046335">
    <property type="entry name" value="LacI/GalR-like_sensor"/>
</dbReference>
<dbReference type="Pfam" id="PF13377">
    <property type="entry name" value="Peripla_BP_3"/>
    <property type="match status" value="1"/>
</dbReference>
<dbReference type="PANTHER" id="PTHR30146">
    <property type="entry name" value="LACI-RELATED TRANSCRIPTIONAL REPRESSOR"/>
    <property type="match status" value="1"/>
</dbReference>
<dbReference type="SUPFAM" id="SSF53822">
    <property type="entry name" value="Periplasmic binding protein-like I"/>
    <property type="match status" value="1"/>
</dbReference>
<gene>
    <name evidence="5" type="ORF">CLV37_106135</name>
</gene>
<dbReference type="OrthoDB" id="3288692at2"/>
<dbReference type="GO" id="GO:0003700">
    <property type="term" value="F:DNA-binding transcription factor activity"/>
    <property type="evidence" value="ECO:0007669"/>
    <property type="project" value="TreeGrafter"/>
</dbReference>
<dbReference type="Gene3D" id="3.40.50.2300">
    <property type="match status" value="2"/>
</dbReference>
<dbReference type="RefSeq" id="WP_106211026.1">
    <property type="nucleotide sequence ID" value="NZ_PVZF01000006.1"/>
</dbReference>
<evidence type="ECO:0000256" key="2">
    <source>
        <dbReference type="ARBA" id="ARBA00023125"/>
    </source>
</evidence>
<feature type="domain" description="HTH lacI-type" evidence="4">
    <location>
        <begin position="4"/>
        <end position="59"/>
    </location>
</feature>
<evidence type="ECO:0000256" key="3">
    <source>
        <dbReference type="ARBA" id="ARBA00023163"/>
    </source>
</evidence>
<protein>
    <submittedName>
        <fullName evidence="5">LacI family transcriptional regulator</fullName>
    </submittedName>
</protein>
<keyword evidence="6" id="KW-1185">Reference proteome</keyword>
<dbReference type="SMART" id="SM00354">
    <property type="entry name" value="HTH_LACI"/>
    <property type="match status" value="1"/>
</dbReference>
<keyword evidence="3" id="KW-0804">Transcription</keyword>
<dbReference type="SUPFAM" id="SSF47413">
    <property type="entry name" value="lambda repressor-like DNA-binding domains"/>
    <property type="match status" value="1"/>
</dbReference>
<accession>A0A2T0R3D8</accession>
<dbReference type="Gene3D" id="1.10.260.40">
    <property type="entry name" value="lambda repressor-like DNA-binding domains"/>
    <property type="match status" value="1"/>
</dbReference>
<dbReference type="Pfam" id="PF00356">
    <property type="entry name" value="LacI"/>
    <property type="match status" value="1"/>
</dbReference>
<dbReference type="CDD" id="cd01392">
    <property type="entry name" value="HTH_LacI"/>
    <property type="match status" value="1"/>
</dbReference>
<dbReference type="InterPro" id="IPR028082">
    <property type="entry name" value="Peripla_BP_I"/>
</dbReference>
<dbReference type="EMBL" id="PVZF01000006">
    <property type="protein sequence ID" value="PRY14577.1"/>
    <property type="molecule type" value="Genomic_DNA"/>
</dbReference>
<evidence type="ECO:0000256" key="1">
    <source>
        <dbReference type="ARBA" id="ARBA00023015"/>
    </source>
</evidence>
<dbReference type="GO" id="GO:0000976">
    <property type="term" value="F:transcription cis-regulatory region binding"/>
    <property type="evidence" value="ECO:0007669"/>
    <property type="project" value="TreeGrafter"/>
</dbReference>
<name>A0A2T0R3D8_9ACTN</name>
<keyword evidence="1" id="KW-0805">Transcription regulation</keyword>
<dbReference type="AlphaFoldDB" id="A0A2T0R3D8"/>
<proteinExistence type="predicted"/>
<reference evidence="5 6" key="1">
    <citation type="submission" date="2018-03" db="EMBL/GenBank/DDBJ databases">
        <title>Genomic Encyclopedia of Archaeal and Bacterial Type Strains, Phase II (KMG-II): from individual species to whole genera.</title>
        <authorList>
            <person name="Goeker M."/>
        </authorList>
    </citation>
    <scope>NUCLEOTIDE SEQUENCE [LARGE SCALE GENOMIC DNA]</scope>
    <source>
        <strain evidence="5 6">DSM 19711</strain>
    </source>
</reference>
<dbReference type="InterPro" id="IPR000843">
    <property type="entry name" value="HTH_LacI"/>
</dbReference>
<organism evidence="5 6">
    <name type="scientific">Kineococcus rhizosphaerae</name>
    <dbReference type="NCBI Taxonomy" id="559628"/>
    <lineage>
        <taxon>Bacteria</taxon>
        <taxon>Bacillati</taxon>
        <taxon>Actinomycetota</taxon>
        <taxon>Actinomycetes</taxon>
        <taxon>Kineosporiales</taxon>
        <taxon>Kineosporiaceae</taxon>
        <taxon>Kineococcus</taxon>
    </lineage>
</organism>
<comment type="caution">
    <text evidence="5">The sequence shown here is derived from an EMBL/GenBank/DDBJ whole genome shotgun (WGS) entry which is preliminary data.</text>
</comment>
<evidence type="ECO:0000313" key="5">
    <source>
        <dbReference type="EMBL" id="PRY14577.1"/>
    </source>
</evidence>
<evidence type="ECO:0000313" key="6">
    <source>
        <dbReference type="Proteomes" id="UP000238083"/>
    </source>
</evidence>
<keyword evidence="2" id="KW-0238">DNA-binding</keyword>
<evidence type="ECO:0000259" key="4">
    <source>
        <dbReference type="PROSITE" id="PS50932"/>
    </source>
</evidence>
<dbReference type="InterPro" id="IPR010982">
    <property type="entry name" value="Lambda_DNA-bd_dom_sf"/>
</dbReference>
<dbReference type="PROSITE" id="PS50932">
    <property type="entry name" value="HTH_LACI_2"/>
    <property type="match status" value="1"/>
</dbReference>
<dbReference type="Proteomes" id="UP000238083">
    <property type="component" value="Unassembled WGS sequence"/>
</dbReference>
<dbReference type="PANTHER" id="PTHR30146:SF153">
    <property type="entry name" value="LACTOSE OPERON REPRESSOR"/>
    <property type="match status" value="1"/>
</dbReference>
<sequence>MPRVTSADVARASGVSRTTVSYVLNGAAKPISATTRERVLAAARDLGYAPSAAARALRSGRSDLVLCVLPDWPIGAVLDALIEHLTEELCARGLLLLLHHGRDPRPLADLWRSVQPRVVVGLTPFSAEDERAMARAEVQVLTTGEHSGLVALQERTGALQVHHLAATGHRRIGYAAPDDDRVAGFAAQRLAGARAACAELGLPEPVALEVPLDAAAAARAVRTWHPDAAGAVSAVAAYNDDVALAVLAGLRAHGLRVPDDVAVVGVDDTALGRLADPPLTTVSQSVEVQAHHLAAQVIAALDGQAPPPRPEQVVHLVRRASA</sequence>